<gene>
    <name evidence="3" type="ORF">CCMP2556_LOCUS43333</name>
</gene>
<keyword evidence="2" id="KW-0472">Membrane</keyword>
<evidence type="ECO:0000313" key="4">
    <source>
        <dbReference type="Proteomes" id="UP001642484"/>
    </source>
</evidence>
<feature type="transmembrane region" description="Helical" evidence="2">
    <location>
        <begin position="259"/>
        <end position="279"/>
    </location>
</feature>
<keyword evidence="2" id="KW-1133">Transmembrane helix</keyword>
<sequence length="639" mass="72129">MALSPTVEQLHGVSRISHDELQAPEECGRTVVARWSCDMTSDSPSSRDVPSEDGRCVMRKNTFPLRRTAGDVTWATVTPQEMQRLEEKQVEARRLLEEKVEKVSQQLAQVPERRTLLEAPVQRSQDMLAVSLESASDEAARHRAKAAEEWSYAERHAAWYSLLCVVPTAAALENAELVKLSHHLGRQFHQRLQEPVHVDFGEVLREVKKTHSAVSSDFRMVLGEIGKIQQALHLDFARTPGSHPGFHPARVRPMKDFRALVPFAVAILFIVVYFTAAGVRMGRGMDAFTRAQRVLLVRFEDTLVAPPTQRVTRDISVVRLPRLYFCPADRYRHDRLIWNSYDCSLNYKTESDKCSARIQHFGGEEPETFKHGANWSSACLEFGTHKIGVKQEWSAAWNEISLKAAFLLPAHGDTKDVFQEIELGYLPKEWEVGEAPSTIEHYYAPLIRVPIFQPPLDSHASDGIATRMYLAEQEDHGRHEAGDFWYVYGASSMPVVNATMPEYRFFEKDGEWVRAPKSRRALAHIVITLEDFTKYEYRVQPVIYPLLSLFSQVSGVCALFCWAFFKSPLMGRKLIAEAEEGPSPVSEAGRRPGRVATHQGAEYRTIADAEEEEQQGLLDASTARNPETSLLEAAEGEGL</sequence>
<feature type="transmembrane region" description="Helical" evidence="2">
    <location>
        <begin position="542"/>
        <end position="565"/>
    </location>
</feature>
<dbReference type="EMBL" id="CAXAMN010024807">
    <property type="protein sequence ID" value="CAK9090148.1"/>
    <property type="molecule type" value="Genomic_DNA"/>
</dbReference>
<evidence type="ECO:0000256" key="2">
    <source>
        <dbReference type="SAM" id="Phobius"/>
    </source>
</evidence>
<dbReference type="Proteomes" id="UP001642484">
    <property type="component" value="Unassembled WGS sequence"/>
</dbReference>
<proteinExistence type="predicted"/>
<reference evidence="3 4" key="1">
    <citation type="submission" date="2024-02" db="EMBL/GenBank/DDBJ databases">
        <authorList>
            <person name="Chen Y."/>
            <person name="Shah S."/>
            <person name="Dougan E. K."/>
            <person name="Thang M."/>
            <person name="Chan C."/>
        </authorList>
    </citation>
    <scope>NUCLEOTIDE SEQUENCE [LARGE SCALE GENOMIC DNA]</scope>
</reference>
<name>A0ABP0QPR8_9DINO</name>
<accession>A0ABP0QPR8</accession>
<protein>
    <submittedName>
        <fullName evidence="3">Uncharacterized protein</fullName>
    </submittedName>
</protein>
<feature type="region of interest" description="Disordered" evidence="1">
    <location>
        <begin position="580"/>
        <end position="639"/>
    </location>
</feature>
<evidence type="ECO:0000313" key="3">
    <source>
        <dbReference type="EMBL" id="CAK9090148.1"/>
    </source>
</evidence>
<evidence type="ECO:0000256" key="1">
    <source>
        <dbReference type="SAM" id="MobiDB-lite"/>
    </source>
</evidence>
<keyword evidence="2" id="KW-0812">Transmembrane</keyword>
<comment type="caution">
    <text evidence="3">The sequence shown here is derived from an EMBL/GenBank/DDBJ whole genome shotgun (WGS) entry which is preliminary data.</text>
</comment>
<organism evidence="3 4">
    <name type="scientific">Durusdinium trenchii</name>
    <dbReference type="NCBI Taxonomy" id="1381693"/>
    <lineage>
        <taxon>Eukaryota</taxon>
        <taxon>Sar</taxon>
        <taxon>Alveolata</taxon>
        <taxon>Dinophyceae</taxon>
        <taxon>Suessiales</taxon>
        <taxon>Symbiodiniaceae</taxon>
        <taxon>Durusdinium</taxon>
    </lineage>
</organism>
<keyword evidence="4" id="KW-1185">Reference proteome</keyword>